<gene>
    <name evidence="3" type="ORF">I6I88_05245</name>
</gene>
<organism evidence="3 4">
    <name type="scientific">Myroides odoratus</name>
    <name type="common">Flavobacterium odoratum</name>
    <dbReference type="NCBI Taxonomy" id="256"/>
    <lineage>
        <taxon>Bacteria</taxon>
        <taxon>Pseudomonadati</taxon>
        <taxon>Bacteroidota</taxon>
        <taxon>Flavobacteriia</taxon>
        <taxon>Flavobacteriales</taxon>
        <taxon>Flavobacteriaceae</taxon>
        <taxon>Myroides</taxon>
    </lineage>
</organism>
<reference evidence="3 4" key="1">
    <citation type="submission" date="2021-01" db="EMBL/GenBank/DDBJ databases">
        <title>FDA dAtabase for Regulatory Grade micrObial Sequences (FDA-ARGOS): Supporting development and validation of Infectious Disease Dx tests.</title>
        <authorList>
            <person name="Sproer C."/>
            <person name="Gronow S."/>
            <person name="Severitt S."/>
            <person name="Schroder I."/>
            <person name="Tallon L."/>
            <person name="Sadzewicz L."/>
            <person name="Zhao X."/>
            <person name="Boylan J."/>
            <person name="Ott S."/>
            <person name="Bowen H."/>
            <person name="Vavikolanu K."/>
            <person name="Mehta A."/>
            <person name="Aluvathingal J."/>
            <person name="Nadendla S."/>
            <person name="Lowell S."/>
            <person name="Myers T."/>
            <person name="Yan Y."/>
            <person name="Sichtig H."/>
        </authorList>
    </citation>
    <scope>NUCLEOTIDE SEQUENCE [LARGE SCALE GENOMIC DNA]</scope>
    <source>
        <strain evidence="3 4">FDAARGOS_1131</strain>
    </source>
</reference>
<feature type="compositionally biased region" description="Basic residues" evidence="1">
    <location>
        <begin position="125"/>
        <end position="147"/>
    </location>
</feature>
<dbReference type="AlphaFoldDB" id="A0A9Q7EBC4"/>
<dbReference type="RefSeq" id="WP_002991486.1">
    <property type="nucleotide sequence ID" value="NZ_CP068108.1"/>
</dbReference>
<proteinExistence type="predicted"/>
<dbReference type="GeneID" id="93527047"/>
<keyword evidence="2" id="KW-0732">Signal</keyword>
<dbReference type="Proteomes" id="UP000596202">
    <property type="component" value="Chromosome"/>
</dbReference>
<evidence type="ECO:0000256" key="1">
    <source>
        <dbReference type="SAM" id="MobiDB-lite"/>
    </source>
</evidence>
<evidence type="ECO:0000313" key="4">
    <source>
        <dbReference type="Proteomes" id="UP000596202"/>
    </source>
</evidence>
<accession>A0A9Q7EBC4</accession>
<feature type="chain" id="PRO_5040219845" evidence="2">
    <location>
        <begin position="20"/>
        <end position="153"/>
    </location>
</feature>
<feature type="region of interest" description="Disordered" evidence="1">
    <location>
        <begin position="123"/>
        <end position="153"/>
    </location>
</feature>
<feature type="signal peptide" evidence="2">
    <location>
        <begin position="1"/>
        <end position="19"/>
    </location>
</feature>
<name>A0A9Q7EBC4_MYROD</name>
<sequence>MKKSIIAGAFALLTSLAGAQTKISSTSIGVNLGGVVSLVYDDASVLGLRDSQWKQIRAYQRDYENQYSHWASSSRYNESELNRKRDQLYREVRIKIGDILTIEQQEKWNDNVYVYTHYHPYDHKKDHHYHKSNKYKNKHKHKKKNKHKHDDCD</sequence>
<dbReference type="OrthoDB" id="1453204at2"/>
<evidence type="ECO:0000313" key="3">
    <source>
        <dbReference type="EMBL" id="QQU01159.1"/>
    </source>
</evidence>
<evidence type="ECO:0000256" key="2">
    <source>
        <dbReference type="SAM" id="SignalP"/>
    </source>
</evidence>
<dbReference type="EMBL" id="CP068108">
    <property type="protein sequence ID" value="QQU01159.1"/>
    <property type="molecule type" value="Genomic_DNA"/>
</dbReference>
<protein>
    <submittedName>
        <fullName evidence="3">Uncharacterized protein</fullName>
    </submittedName>
</protein>